<dbReference type="InterPro" id="IPR013113">
    <property type="entry name" value="SIP_FAD-bd"/>
</dbReference>
<feature type="region of interest" description="Disordered" evidence="1">
    <location>
        <begin position="1"/>
        <end position="22"/>
    </location>
</feature>
<dbReference type="InterPro" id="IPR017938">
    <property type="entry name" value="Riboflavin_synthase-like_b-brl"/>
</dbReference>
<protein>
    <submittedName>
        <fullName evidence="3">Iron-chelator utilization protein</fullName>
    </submittedName>
</protein>
<dbReference type="OrthoDB" id="3291337at2"/>
<dbReference type="InterPro" id="IPR017927">
    <property type="entry name" value="FAD-bd_FR_type"/>
</dbReference>
<reference evidence="3 4" key="1">
    <citation type="submission" date="2018-09" db="EMBL/GenBank/DDBJ databases">
        <title>Complete genome sequence of Euzebya sp. DY32-46 isolated from seawater of Pacific Ocean.</title>
        <authorList>
            <person name="Xu L."/>
            <person name="Wu Y.-H."/>
            <person name="Xu X.-W."/>
        </authorList>
    </citation>
    <scope>NUCLEOTIDE SEQUENCE [LARGE SCALE GENOMIC DNA]</scope>
    <source>
        <strain evidence="3 4">DY32-46</strain>
    </source>
</reference>
<dbReference type="EMBL" id="CP031165">
    <property type="protein sequence ID" value="AXV05166.1"/>
    <property type="molecule type" value="Genomic_DNA"/>
</dbReference>
<organism evidence="3 4">
    <name type="scientific">Euzebya pacifica</name>
    <dbReference type="NCBI Taxonomy" id="1608957"/>
    <lineage>
        <taxon>Bacteria</taxon>
        <taxon>Bacillati</taxon>
        <taxon>Actinomycetota</taxon>
        <taxon>Nitriliruptoria</taxon>
        <taxon>Euzebyales</taxon>
    </lineage>
</organism>
<dbReference type="PROSITE" id="PS51384">
    <property type="entry name" value="FAD_FR"/>
    <property type="match status" value="1"/>
</dbReference>
<dbReference type="CDD" id="cd06193">
    <property type="entry name" value="siderophore_interacting"/>
    <property type="match status" value="1"/>
</dbReference>
<dbReference type="InterPro" id="IPR039261">
    <property type="entry name" value="FNR_nucleotide-bd"/>
</dbReference>
<keyword evidence="4" id="KW-1185">Reference proteome</keyword>
<dbReference type="AlphaFoldDB" id="A0A346XSG9"/>
<accession>A0A346XSG9</accession>
<dbReference type="Gene3D" id="2.40.30.10">
    <property type="entry name" value="Translation factors"/>
    <property type="match status" value="1"/>
</dbReference>
<evidence type="ECO:0000313" key="3">
    <source>
        <dbReference type="EMBL" id="AXV05166.1"/>
    </source>
</evidence>
<dbReference type="KEGG" id="euz:DVS28_a0459"/>
<dbReference type="Pfam" id="PF08021">
    <property type="entry name" value="FAD_binding_9"/>
    <property type="match status" value="1"/>
</dbReference>
<dbReference type="InterPro" id="IPR039374">
    <property type="entry name" value="SIP_fam"/>
</dbReference>
<dbReference type="PANTHER" id="PTHR30157:SF0">
    <property type="entry name" value="NADPH-DEPENDENT FERRIC-CHELATE REDUCTASE"/>
    <property type="match status" value="1"/>
</dbReference>
<sequence>MPPDTTTTAPTATPPAGPPRRRIRRAAVVDSQRISPHVQRVTVEGPDLEGFDPARDGHGGHIKLFLPNTDERTATIPTFGPNGPEVPKGASRPIVRTYTPRAFDPSANRLAVDFVLHGEGAASEWAARAEPGHEIGVAGPGRGYQPSPDATHLLLAGDETALSAIIAIAAAVPSSTVLRVLVEVPELADAQDIASSAESTVSWLARGDHQPGAMLRSAIVASTLPAAAHAWVAAEARTVRDIRRDLLDVHGCARDNVVIRGYWRAGTANHPDHDYGE</sequence>
<dbReference type="InterPro" id="IPR007037">
    <property type="entry name" value="SIP_rossman_dom"/>
</dbReference>
<dbReference type="Proteomes" id="UP000264006">
    <property type="component" value="Chromosome"/>
</dbReference>
<proteinExistence type="predicted"/>
<feature type="domain" description="FAD-binding FR-type" evidence="2">
    <location>
        <begin position="21"/>
        <end position="147"/>
    </location>
</feature>
<dbReference type="RefSeq" id="WP_114590013.1">
    <property type="nucleotide sequence ID" value="NZ_CP031165.1"/>
</dbReference>
<dbReference type="PANTHER" id="PTHR30157">
    <property type="entry name" value="FERRIC REDUCTASE, NADPH-DEPENDENT"/>
    <property type="match status" value="1"/>
</dbReference>
<feature type="compositionally biased region" description="Low complexity" evidence="1">
    <location>
        <begin position="1"/>
        <end position="11"/>
    </location>
</feature>
<dbReference type="Pfam" id="PF04954">
    <property type="entry name" value="SIP"/>
    <property type="match status" value="1"/>
</dbReference>
<dbReference type="Gene3D" id="3.40.50.80">
    <property type="entry name" value="Nucleotide-binding domain of ferredoxin-NADP reductase (FNR) module"/>
    <property type="match status" value="1"/>
</dbReference>
<name>A0A346XSG9_9ACTN</name>
<evidence type="ECO:0000313" key="4">
    <source>
        <dbReference type="Proteomes" id="UP000264006"/>
    </source>
</evidence>
<gene>
    <name evidence="3" type="ORF">DVS28_a0459</name>
</gene>
<evidence type="ECO:0000259" key="2">
    <source>
        <dbReference type="PROSITE" id="PS51384"/>
    </source>
</evidence>
<evidence type="ECO:0000256" key="1">
    <source>
        <dbReference type="SAM" id="MobiDB-lite"/>
    </source>
</evidence>
<dbReference type="SUPFAM" id="SSF63380">
    <property type="entry name" value="Riboflavin synthase domain-like"/>
    <property type="match status" value="1"/>
</dbReference>
<dbReference type="GO" id="GO:0016491">
    <property type="term" value="F:oxidoreductase activity"/>
    <property type="evidence" value="ECO:0007669"/>
    <property type="project" value="InterPro"/>
</dbReference>